<accession>A0A9W7C8K6</accession>
<dbReference type="Proteomes" id="UP001165122">
    <property type="component" value="Unassembled WGS sequence"/>
</dbReference>
<proteinExistence type="predicted"/>
<keyword evidence="3" id="KW-1185">Reference proteome</keyword>
<keyword evidence="1" id="KW-0175">Coiled coil</keyword>
<comment type="caution">
    <text evidence="2">The sequence shown here is derived from an EMBL/GenBank/DDBJ whole genome shotgun (WGS) entry which is preliminary data.</text>
</comment>
<dbReference type="EMBL" id="BRXW01000038">
    <property type="protein sequence ID" value="GMI01957.1"/>
    <property type="molecule type" value="Genomic_DNA"/>
</dbReference>
<name>A0A9W7C8K6_9STRA</name>
<sequence length="217" mass="23906">MKDITTDGDDLLPTVVDDAQRIRVASATSDLTVDYDSIPKKPCVGPSTSRAPQPCVADEIFRDRETGYNRAIASLDSPKERGKDHGPSTQVGINRLRVVDLEGREGWVSDRNRIKDGTSAGLVIVDLDAKTSQPRSANAGEETCLKRIKEASEQKVGVLEKKILRKKERITELKTRLEDAQQPEDLRAENANLRAEVETLKAENAMHKAAIGKLMGF</sequence>
<feature type="coiled-coil region" evidence="1">
    <location>
        <begin position="183"/>
        <end position="210"/>
    </location>
</feature>
<evidence type="ECO:0000313" key="3">
    <source>
        <dbReference type="Proteomes" id="UP001165122"/>
    </source>
</evidence>
<organism evidence="2 3">
    <name type="scientific">Triparma laevis f. longispina</name>
    <dbReference type="NCBI Taxonomy" id="1714387"/>
    <lineage>
        <taxon>Eukaryota</taxon>
        <taxon>Sar</taxon>
        <taxon>Stramenopiles</taxon>
        <taxon>Ochrophyta</taxon>
        <taxon>Bolidophyceae</taxon>
        <taxon>Parmales</taxon>
        <taxon>Triparmaceae</taxon>
        <taxon>Triparma</taxon>
    </lineage>
</organism>
<gene>
    <name evidence="2" type="ORF">TrLO_g8143</name>
</gene>
<dbReference type="AlphaFoldDB" id="A0A9W7C8K6"/>
<evidence type="ECO:0000313" key="2">
    <source>
        <dbReference type="EMBL" id="GMI01957.1"/>
    </source>
</evidence>
<reference evidence="3" key="1">
    <citation type="journal article" date="2023" name="Commun. Biol.">
        <title>Genome analysis of Parmales, the sister group of diatoms, reveals the evolutionary specialization of diatoms from phago-mixotrophs to photoautotrophs.</title>
        <authorList>
            <person name="Ban H."/>
            <person name="Sato S."/>
            <person name="Yoshikawa S."/>
            <person name="Yamada K."/>
            <person name="Nakamura Y."/>
            <person name="Ichinomiya M."/>
            <person name="Sato N."/>
            <person name="Blanc-Mathieu R."/>
            <person name="Endo H."/>
            <person name="Kuwata A."/>
            <person name="Ogata H."/>
        </authorList>
    </citation>
    <scope>NUCLEOTIDE SEQUENCE [LARGE SCALE GENOMIC DNA]</scope>
    <source>
        <strain evidence="3">NIES 3700</strain>
    </source>
</reference>
<evidence type="ECO:0000256" key="1">
    <source>
        <dbReference type="SAM" id="Coils"/>
    </source>
</evidence>
<protein>
    <submittedName>
        <fullName evidence="2">Uncharacterized protein</fullName>
    </submittedName>
</protein>